<dbReference type="Proteomes" id="UP000431451">
    <property type="component" value="Unassembled WGS sequence"/>
</dbReference>
<dbReference type="EMBL" id="UWJD01000001">
    <property type="protein sequence ID" value="VCT83616.1"/>
    <property type="molecule type" value="Genomic_DNA"/>
</dbReference>
<proteinExistence type="predicted"/>
<accession>A0A650LRF5</accession>
<evidence type="ECO:0000313" key="1">
    <source>
        <dbReference type="EMBL" id="VCT83616.1"/>
    </source>
</evidence>
<dbReference type="AlphaFoldDB" id="A0A650LRF5"/>
<organism evidence="1 2">
    <name type="scientific">Clostridium neonatale</name>
    <dbReference type="NCBI Taxonomy" id="137838"/>
    <lineage>
        <taxon>Bacteria</taxon>
        <taxon>Bacillati</taxon>
        <taxon>Bacillota</taxon>
        <taxon>Clostridia</taxon>
        <taxon>Eubacteriales</taxon>
        <taxon>Clostridiaceae</taxon>
        <taxon>Clostridium</taxon>
    </lineage>
</organism>
<sequence>MALNNKIDSDICNIVIDKYDFILGRVRANTKETLTIYNNIMKEYEDLLSNFEKIGLFNRRLTL</sequence>
<gene>
    <name evidence="1" type="ORF">CNEONATNEC25_01213</name>
</gene>
<evidence type="ECO:0000313" key="2">
    <source>
        <dbReference type="Proteomes" id="UP000431451"/>
    </source>
</evidence>
<reference evidence="1 2" key="1">
    <citation type="submission" date="2018-06" db="EMBL/GenBank/DDBJ databases">
        <authorList>
            <consortium name="IHU Genomes"/>
        </authorList>
    </citation>
    <scope>NUCLEOTIDE SEQUENCE [LARGE SCALE GENOMIC DNA]</scope>
    <source>
        <strain evidence="1 2">NEC25</strain>
    </source>
</reference>
<protein>
    <submittedName>
        <fullName evidence="1">Uncharacterized protein</fullName>
    </submittedName>
</protein>
<name>A0A650LRF5_9CLOT</name>